<dbReference type="InterPro" id="IPR007267">
    <property type="entry name" value="GtrA_DPMS_TM"/>
</dbReference>
<evidence type="ECO:0000256" key="6">
    <source>
        <dbReference type="SAM" id="Phobius"/>
    </source>
</evidence>
<evidence type="ECO:0000259" key="7">
    <source>
        <dbReference type="Pfam" id="PF04138"/>
    </source>
</evidence>
<comment type="subcellular location">
    <subcellularLocation>
        <location evidence="1">Membrane</location>
        <topology evidence="1">Multi-pass membrane protein</topology>
    </subcellularLocation>
</comment>
<sequence length="137" mass="15685">MWDHLKEKMGMLLKFCTVGVGNTLIDFIVFFVLTGLHVHYLWAQGCSYLAGMINSYVWNRNWTFKAEEKANIQELLRFLTINLAAYATTLLLLSLFKQKFEWPLAVSKIFATLCGMAITFMGSRLWVFKSGLSKGQS</sequence>
<proteinExistence type="inferred from homology"/>
<dbReference type="RefSeq" id="WP_003354262.1">
    <property type="nucleotide sequence ID" value="NZ_JH414754.1"/>
</dbReference>
<evidence type="ECO:0000256" key="2">
    <source>
        <dbReference type="ARBA" id="ARBA00009399"/>
    </source>
</evidence>
<dbReference type="AlphaFoldDB" id="G9QLL0"/>
<keyword evidence="3 6" id="KW-0812">Transmembrane</keyword>
<comment type="caution">
    <text evidence="8">The sequence shown here is derived from an EMBL/GenBank/DDBJ whole genome shotgun (WGS) entry which is preliminary data.</text>
</comment>
<feature type="transmembrane region" description="Helical" evidence="6">
    <location>
        <begin position="12"/>
        <end position="33"/>
    </location>
</feature>
<dbReference type="Proteomes" id="UP000011747">
    <property type="component" value="Unassembled WGS sequence"/>
</dbReference>
<reference evidence="8 9" key="1">
    <citation type="submission" date="2011-09" db="EMBL/GenBank/DDBJ databases">
        <title>The Genome Sequence of Bacillus smithii 7_3_47FAA.</title>
        <authorList>
            <consortium name="The Broad Institute Genome Sequencing Platform"/>
            <person name="Earl A."/>
            <person name="Ward D."/>
            <person name="Feldgarden M."/>
            <person name="Gevers D."/>
            <person name="Daigneault M."/>
            <person name="Strauss J."/>
            <person name="Allen-Vercoe E."/>
            <person name="Young S.K."/>
            <person name="Zeng Q."/>
            <person name="Gargeya S."/>
            <person name="Fitzgerald M."/>
            <person name="Haas B."/>
            <person name="Abouelleil A."/>
            <person name="Alvarado L."/>
            <person name="Arachchi H.M."/>
            <person name="Berlin A."/>
            <person name="Brown A."/>
            <person name="Chapman S.B."/>
            <person name="Chen Z."/>
            <person name="Dunbar C."/>
            <person name="Freedman E."/>
            <person name="Gearin G."/>
            <person name="Goldberg J."/>
            <person name="Griggs A."/>
            <person name="Gujja S."/>
            <person name="Heiman D."/>
            <person name="Howarth C."/>
            <person name="Larson L."/>
            <person name="Lui A."/>
            <person name="MacDonald P.J.P."/>
            <person name="Montmayeur A."/>
            <person name="Murphy C."/>
            <person name="Neiman D."/>
            <person name="Pearson M."/>
            <person name="Priest M."/>
            <person name="Roberts A."/>
            <person name="Saif S."/>
            <person name="Shea T."/>
            <person name="Shenoy N."/>
            <person name="Sisk P."/>
            <person name="Stolte C."/>
            <person name="Sykes S."/>
            <person name="Wortman J."/>
            <person name="Nusbaum C."/>
            <person name="Birren B."/>
        </authorList>
    </citation>
    <scope>NUCLEOTIDE SEQUENCE [LARGE SCALE GENOMIC DNA]</scope>
    <source>
        <strain evidence="8 9">7_3_47FAA</strain>
    </source>
</reference>
<keyword evidence="5 6" id="KW-0472">Membrane</keyword>
<organism evidence="8 9">
    <name type="scientific">Bacillus smithii 7_3_47FAA</name>
    <dbReference type="NCBI Taxonomy" id="665952"/>
    <lineage>
        <taxon>Bacteria</taxon>
        <taxon>Bacillati</taxon>
        <taxon>Bacillota</taxon>
        <taxon>Bacilli</taxon>
        <taxon>Bacillales</taxon>
        <taxon>Bacillaceae</taxon>
        <taxon>Bacillus</taxon>
    </lineage>
</organism>
<comment type="similarity">
    <text evidence="2">Belongs to the GtrA family.</text>
</comment>
<feature type="transmembrane region" description="Helical" evidence="6">
    <location>
        <begin position="78"/>
        <end position="96"/>
    </location>
</feature>
<keyword evidence="9" id="KW-1185">Reference proteome</keyword>
<evidence type="ECO:0000313" key="8">
    <source>
        <dbReference type="EMBL" id="EHL77969.1"/>
    </source>
</evidence>
<feature type="domain" description="GtrA/DPMS transmembrane" evidence="7">
    <location>
        <begin position="14"/>
        <end position="128"/>
    </location>
</feature>
<feature type="transmembrane region" description="Helical" evidence="6">
    <location>
        <begin position="102"/>
        <end position="127"/>
    </location>
</feature>
<dbReference type="HOGENOM" id="CLU_083873_4_2_9"/>
<dbReference type="PANTHER" id="PTHR38459:SF1">
    <property type="entry name" value="PROPHAGE BACTOPRENOL-LINKED GLUCOSE TRANSLOCASE HOMOLOG"/>
    <property type="match status" value="1"/>
</dbReference>
<dbReference type="InterPro" id="IPR051401">
    <property type="entry name" value="GtrA_CellWall_Glycosyl"/>
</dbReference>
<dbReference type="Pfam" id="PF04138">
    <property type="entry name" value="GtrA_DPMS_TM"/>
    <property type="match status" value="1"/>
</dbReference>
<dbReference type="PANTHER" id="PTHR38459">
    <property type="entry name" value="PROPHAGE BACTOPRENOL-LINKED GLUCOSE TRANSLOCASE HOMOLOG"/>
    <property type="match status" value="1"/>
</dbReference>
<gene>
    <name evidence="8" type="ORF">HMPREF1015_02665</name>
</gene>
<dbReference type="GO" id="GO:0000271">
    <property type="term" value="P:polysaccharide biosynthetic process"/>
    <property type="evidence" value="ECO:0007669"/>
    <property type="project" value="InterPro"/>
</dbReference>
<evidence type="ECO:0000256" key="3">
    <source>
        <dbReference type="ARBA" id="ARBA00022692"/>
    </source>
</evidence>
<feature type="transmembrane region" description="Helical" evidence="6">
    <location>
        <begin position="39"/>
        <end position="57"/>
    </location>
</feature>
<evidence type="ECO:0000256" key="4">
    <source>
        <dbReference type="ARBA" id="ARBA00022989"/>
    </source>
</evidence>
<protein>
    <recommendedName>
        <fullName evidence="7">GtrA/DPMS transmembrane domain-containing protein</fullName>
    </recommendedName>
</protein>
<evidence type="ECO:0000313" key="9">
    <source>
        <dbReference type="Proteomes" id="UP000011747"/>
    </source>
</evidence>
<keyword evidence="4 6" id="KW-1133">Transmembrane helix</keyword>
<dbReference type="GO" id="GO:0005886">
    <property type="term" value="C:plasma membrane"/>
    <property type="evidence" value="ECO:0007669"/>
    <property type="project" value="TreeGrafter"/>
</dbReference>
<name>G9QLL0_9BACI</name>
<evidence type="ECO:0000256" key="5">
    <source>
        <dbReference type="ARBA" id="ARBA00023136"/>
    </source>
</evidence>
<accession>G9QLL0</accession>
<dbReference type="PATRIC" id="fig|665952.3.peg.1942"/>
<evidence type="ECO:0000256" key="1">
    <source>
        <dbReference type="ARBA" id="ARBA00004141"/>
    </source>
</evidence>
<dbReference type="EMBL" id="ACWF01000101">
    <property type="protein sequence ID" value="EHL77969.1"/>
    <property type="molecule type" value="Genomic_DNA"/>
</dbReference>